<dbReference type="STRING" id="642780.SAMN04488570_3847"/>
<name>A0A1H1YHB5_9ACTN</name>
<organism evidence="5 6">
    <name type="scientific">Nocardioides scoriae</name>
    <dbReference type="NCBI Taxonomy" id="642780"/>
    <lineage>
        <taxon>Bacteria</taxon>
        <taxon>Bacillati</taxon>
        <taxon>Actinomycetota</taxon>
        <taxon>Actinomycetes</taxon>
        <taxon>Propionibacteriales</taxon>
        <taxon>Nocardioidaceae</taxon>
        <taxon>Nocardioides</taxon>
    </lineage>
</organism>
<accession>A0A1H1YHB5</accession>
<evidence type="ECO:0000259" key="4">
    <source>
        <dbReference type="Pfam" id="PF01551"/>
    </source>
</evidence>
<feature type="chain" id="PRO_5038522254" evidence="3">
    <location>
        <begin position="17"/>
        <end position="171"/>
    </location>
</feature>
<protein>
    <submittedName>
        <fullName evidence="5">Peptidase family M23</fullName>
    </submittedName>
</protein>
<dbReference type="PANTHER" id="PTHR21666:SF289">
    <property type="entry name" value="L-ALA--D-GLU ENDOPEPTIDASE"/>
    <property type="match status" value="1"/>
</dbReference>
<evidence type="ECO:0000313" key="5">
    <source>
        <dbReference type="EMBL" id="SDT20813.1"/>
    </source>
</evidence>
<feature type="domain" description="M23ase beta-sheet core" evidence="4">
    <location>
        <begin position="62"/>
        <end position="155"/>
    </location>
</feature>
<feature type="signal peptide" evidence="3">
    <location>
        <begin position="1"/>
        <end position="16"/>
    </location>
</feature>
<dbReference type="InterPro" id="IPR011055">
    <property type="entry name" value="Dup_hybrid_motif"/>
</dbReference>
<dbReference type="Gene3D" id="2.70.70.10">
    <property type="entry name" value="Glucose Permease (Domain IIA)"/>
    <property type="match status" value="1"/>
</dbReference>
<dbReference type="Proteomes" id="UP000198859">
    <property type="component" value="Chromosome I"/>
</dbReference>
<dbReference type="AlphaFoldDB" id="A0A1H1YHB5"/>
<dbReference type="InterPro" id="IPR016047">
    <property type="entry name" value="M23ase_b-sheet_dom"/>
</dbReference>
<dbReference type="EMBL" id="LT629757">
    <property type="protein sequence ID" value="SDT20813.1"/>
    <property type="molecule type" value="Genomic_DNA"/>
</dbReference>
<dbReference type="GO" id="GO:0004222">
    <property type="term" value="F:metalloendopeptidase activity"/>
    <property type="evidence" value="ECO:0007669"/>
    <property type="project" value="TreeGrafter"/>
</dbReference>
<dbReference type="SUPFAM" id="SSF51261">
    <property type="entry name" value="Duplicated hybrid motif"/>
    <property type="match status" value="1"/>
</dbReference>
<sequence length="171" mass="17696">MAALLLLTAPAPPARADGAAPWADWWPPDPTPAPARDGSWPLRPRPVVVEGFDPPDLRWGAGHRGVDLAGRAGAPVRSALPGTVAFAAPLAGRGVVVVDHGGVRTTYQPVTASVRVGDRVAEGQVVGTLGLAGSHCFPQACLHWGLRRGEAYLDPLVLVGGGPVRLLPLAR</sequence>
<evidence type="ECO:0000256" key="1">
    <source>
        <dbReference type="ARBA" id="ARBA00022729"/>
    </source>
</evidence>
<evidence type="ECO:0000256" key="2">
    <source>
        <dbReference type="SAM" id="MobiDB-lite"/>
    </source>
</evidence>
<feature type="region of interest" description="Disordered" evidence="2">
    <location>
        <begin position="19"/>
        <end position="39"/>
    </location>
</feature>
<dbReference type="PANTHER" id="PTHR21666">
    <property type="entry name" value="PEPTIDASE-RELATED"/>
    <property type="match status" value="1"/>
</dbReference>
<proteinExistence type="predicted"/>
<reference evidence="6" key="1">
    <citation type="submission" date="2016-10" db="EMBL/GenBank/DDBJ databases">
        <authorList>
            <person name="Varghese N."/>
            <person name="Submissions S."/>
        </authorList>
    </citation>
    <scope>NUCLEOTIDE SEQUENCE [LARGE SCALE GENOMIC DNA]</scope>
    <source>
        <strain evidence="6">DSM 22127</strain>
    </source>
</reference>
<dbReference type="InterPro" id="IPR050570">
    <property type="entry name" value="Cell_wall_metabolism_enzyme"/>
</dbReference>
<dbReference type="Pfam" id="PF01551">
    <property type="entry name" value="Peptidase_M23"/>
    <property type="match status" value="1"/>
</dbReference>
<dbReference type="CDD" id="cd12797">
    <property type="entry name" value="M23_peptidase"/>
    <property type="match status" value="1"/>
</dbReference>
<keyword evidence="6" id="KW-1185">Reference proteome</keyword>
<gene>
    <name evidence="5" type="ORF">SAMN04488570_3847</name>
</gene>
<evidence type="ECO:0000313" key="6">
    <source>
        <dbReference type="Proteomes" id="UP000198859"/>
    </source>
</evidence>
<evidence type="ECO:0000256" key="3">
    <source>
        <dbReference type="SAM" id="SignalP"/>
    </source>
</evidence>
<keyword evidence="1 3" id="KW-0732">Signal</keyword>